<evidence type="ECO:0000313" key="9">
    <source>
        <dbReference type="Proteomes" id="UP000272336"/>
    </source>
</evidence>
<dbReference type="RefSeq" id="WP_001130793.1">
    <property type="nucleotide sequence ID" value="NZ_BDPE01000033.1"/>
</dbReference>
<evidence type="ECO:0000313" key="6">
    <source>
        <dbReference type="EMBL" id="STM23659.1"/>
    </source>
</evidence>
<evidence type="ECO:0000313" key="7">
    <source>
        <dbReference type="Proteomes" id="UP000254718"/>
    </source>
</evidence>
<accession>A0A0H0IND5</accession>
<protein>
    <submittedName>
        <fullName evidence="5 6">Phage gp33 TerL</fullName>
    </submittedName>
    <submittedName>
        <fullName evidence="1">TerL protein</fullName>
    </submittedName>
</protein>
<dbReference type="EMBL" id="UGEB01000001">
    <property type="protein sequence ID" value="STK91986.1"/>
    <property type="molecule type" value="Genomic_DNA"/>
</dbReference>
<dbReference type="EMBL" id="UGFE01000002">
    <property type="protein sequence ID" value="STM23659.1"/>
    <property type="molecule type" value="Genomic_DNA"/>
</dbReference>
<dbReference type="EMBL" id="SCJN01000008">
    <property type="protein sequence ID" value="RXD17947.1"/>
    <property type="molecule type" value="Genomic_DNA"/>
</dbReference>
<dbReference type="OMA" id="FTFHWRS"/>
<evidence type="ECO:0000313" key="11">
    <source>
        <dbReference type="Proteomes" id="UP000521994"/>
    </source>
</evidence>
<proteinExistence type="predicted"/>
<reference evidence="2 9" key="3">
    <citation type="submission" date="2018-10" db="EMBL/GenBank/DDBJ databases">
        <authorList>
            <consortium name="NARMS: The National Antimicrobial Resistance Monitoring System"/>
        </authorList>
    </citation>
    <scope>NUCLEOTIDE SEQUENCE [LARGE SCALE GENOMIC DNA]</scope>
    <source>
        <strain evidence="2 9">CVM N17EC0060</strain>
    </source>
</reference>
<sequence>MPLPFPFDFKHPDYQMVFEWRMERLQRIRQNPEILPVLKQFYRTNPAQFIIDWGMTTDPRNIDYGLPVTIPFLLFPKQEEWIHWIMERWGNRENGITEKSREMGLSWTAIGLACSLCLFNKEMVIGFGSRKEEYVDSTGDPKALFWKARKFVETLPVEFRGSWSEKKHAPYMRVEFPETGAVIKGEAGDNIGRGDRTTLYLVDEAAFLQRPLLIDAALSQTTRCRIDLSSVNGMANPFAQKRHGGKIPVFTFHWRDDPRKDEEWYRRECEKIDNPVVVAQELDLNYSASAEGVLIPSEWVQAAVDAHIKLGIQPTGKRLGAMDVADEGRDKNAFSTRHGFLLENVREWSGVGSDIYQSVEKVFGFCEQDNLEEFRFDEDGLGAGVRGDARAINELRNAARRPSILATPFRGSGAVFDPDDEAVRGDNGQAARLNKDFFANAKAQSWWRLRKLFQNTWRAVVEGMAYNPDEIISISSSMALKDKLIIELSQPTYSINGVGKIVIDKQPDGTRSPNLADSVMINYAPMNSALNIWELLGRQA</sequence>
<evidence type="ECO:0000313" key="10">
    <source>
        <dbReference type="Proteomes" id="UP000288730"/>
    </source>
</evidence>
<dbReference type="EMBL" id="RTJF01000029">
    <property type="protein sequence ID" value="MJL95205.1"/>
    <property type="molecule type" value="Genomic_DNA"/>
</dbReference>
<reference evidence="1 11" key="5">
    <citation type="submission" date="2020-02" db="EMBL/GenBank/DDBJ databases">
        <authorList>
            <consortium name="PulseNet: The National Subtyping Network for Foodborne Disease Surveillance"/>
            <person name="Tarr C.L."/>
            <person name="Trees E."/>
            <person name="Katz L.S."/>
            <person name="Carleton-Romer H.A."/>
            <person name="Stroika S."/>
            <person name="Kucerova Z."/>
            <person name="Roache K.F."/>
            <person name="Sabol A.L."/>
            <person name="Besser J."/>
            <person name="Gerner-Smidt P."/>
        </authorList>
    </citation>
    <scope>NUCLEOTIDE SEQUENCE [LARGE SCALE GENOMIC DNA]</scope>
    <source>
        <strain evidence="1 11">2014C-3796</strain>
    </source>
</reference>
<reference evidence="4 10" key="4">
    <citation type="submission" date="2019-01" db="EMBL/GenBank/DDBJ databases">
        <title>Genomic analysis of febrile catheter-associated UTI E. coli isolates.</title>
        <authorList>
            <person name="Potter R."/>
            <person name="Zou Z."/>
            <person name="Henderson J."/>
            <person name="Dantas G."/>
        </authorList>
    </citation>
    <scope>NUCLEOTIDE SEQUENCE [LARGE SCALE GENOMIC DNA]</scope>
    <source>
        <strain evidence="4 10">29_CAASB</strain>
    </source>
</reference>
<gene>
    <name evidence="5" type="primary">BcepB1A_gene33_1</name>
    <name evidence="6" type="synonym">BcepB1A_gene33</name>
    <name evidence="1" type="ORF">BG944_001642</name>
    <name evidence="2" type="ORF">D9D43_15325</name>
    <name evidence="3" type="ORF">DNX30_21070</name>
    <name evidence="4" type="ORF">EPS76_02250</name>
    <name evidence="5" type="ORF">NCTC8179_04042</name>
    <name evidence="6" type="ORF">NCTC8333_02610</name>
</gene>
<evidence type="ECO:0000313" key="1">
    <source>
        <dbReference type="EMBL" id="EFI0212515.1"/>
    </source>
</evidence>
<dbReference type="Proteomes" id="UP000521994">
    <property type="component" value="Unassembled WGS sequence"/>
</dbReference>
<dbReference type="AlphaFoldDB" id="A0A0H0IND5"/>
<organism evidence="1 11">
    <name type="scientific">Escherichia coli</name>
    <dbReference type="NCBI Taxonomy" id="562"/>
    <lineage>
        <taxon>Bacteria</taxon>
        <taxon>Pseudomonadati</taxon>
        <taxon>Pseudomonadota</taxon>
        <taxon>Gammaproteobacteria</taxon>
        <taxon>Enterobacterales</taxon>
        <taxon>Enterobacteriaceae</taxon>
        <taxon>Escherichia</taxon>
    </lineage>
</organism>
<dbReference type="Proteomes" id="UP000272336">
    <property type="component" value="Unassembled WGS sequence"/>
</dbReference>
<dbReference type="Gene3D" id="3.40.50.300">
    <property type="entry name" value="P-loop containing nucleotide triphosphate hydrolases"/>
    <property type="match status" value="1"/>
</dbReference>
<dbReference type="EMBL" id="RNLZ01000027">
    <property type="protein sequence ID" value="MGE14937.1"/>
    <property type="molecule type" value="Genomic_DNA"/>
</dbReference>
<dbReference type="Proteomes" id="UP000254718">
    <property type="component" value="Unassembled WGS sequence"/>
</dbReference>
<evidence type="ECO:0000313" key="2">
    <source>
        <dbReference type="EMBL" id="MGE14937.1"/>
    </source>
</evidence>
<evidence type="ECO:0000313" key="8">
    <source>
        <dbReference type="Proteomes" id="UP000255543"/>
    </source>
</evidence>
<dbReference type="Proteomes" id="UP000288730">
    <property type="component" value="Unassembled WGS sequence"/>
</dbReference>
<evidence type="ECO:0000313" key="5">
    <source>
        <dbReference type="EMBL" id="STK91986.1"/>
    </source>
</evidence>
<dbReference type="Proteomes" id="UP000885382">
    <property type="component" value="Unassembled WGS sequence"/>
</dbReference>
<dbReference type="InterPro" id="IPR027417">
    <property type="entry name" value="P-loop_NTPase"/>
</dbReference>
<reference evidence="3" key="1">
    <citation type="submission" date="2018-06" db="EMBL/GenBank/DDBJ databases">
        <authorList>
            <person name="Ashton P.M."/>
            <person name="Dallman T."/>
            <person name="Nair S."/>
            <person name="De Pinna E."/>
            <person name="Peters T."/>
            <person name="Grant K."/>
        </authorList>
    </citation>
    <scope>NUCLEOTIDE SEQUENCE [LARGE SCALE GENOMIC DNA]</scope>
    <source>
        <strain evidence="3">462023</strain>
    </source>
</reference>
<name>A0A0H0IND5_ECOLX</name>
<dbReference type="Gene3D" id="3.30.420.240">
    <property type="match status" value="1"/>
</dbReference>
<evidence type="ECO:0000313" key="3">
    <source>
        <dbReference type="EMBL" id="MJL95205.1"/>
    </source>
</evidence>
<evidence type="ECO:0000313" key="4">
    <source>
        <dbReference type="EMBL" id="RXD17947.1"/>
    </source>
</evidence>
<reference evidence="7 8" key="2">
    <citation type="submission" date="2018-06" db="EMBL/GenBank/DDBJ databases">
        <authorList>
            <consortium name="Pathogen Informatics"/>
            <person name="Doyle S."/>
        </authorList>
    </citation>
    <scope>NUCLEOTIDE SEQUENCE [LARGE SCALE GENOMIC DNA]</scope>
    <source>
        <strain evidence="5 8">NCTC8179</strain>
        <strain evidence="6 7">NCTC8333</strain>
    </source>
</reference>
<dbReference type="Proteomes" id="UP000255543">
    <property type="component" value="Unassembled WGS sequence"/>
</dbReference>
<dbReference type="EMBL" id="AASXRC010000007">
    <property type="protein sequence ID" value="EFI0212515.1"/>
    <property type="molecule type" value="Genomic_DNA"/>
</dbReference>